<dbReference type="InterPro" id="IPR040680">
    <property type="entry name" value="DUF5643"/>
</dbReference>
<gene>
    <name evidence="5" type="ORF">H7B67_00750</name>
</gene>
<dbReference type="AlphaFoldDB" id="A0A841SVD4"/>
<dbReference type="RefSeq" id="WP_185117892.1">
    <property type="nucleotide sequence ID" value="NZ_JACJVQ010000002.1"/>
</dbReference>
<feature type="domain" description="DUF5643" evidence="4">
    <location>
        <begin position="262"/>
        <end position="370"/>
    </location>
</feature>
<dbReference type="Proteomes" id="UP000535838">
    <property type="component" value="Unassembled WGS sequence"/>
</dbReference>
<feature type="domain" description="DUF4179" evidence="3">
    <location>
        <begin position="61"/>
        <end position="152"/>
    </location>
</feature>
<keyword evidence="2" id="KW-0812">Transmembrane</keyword>
<proteinExistence type="predicted"/>
<comment type="caution">
    <text evidence="5">The sequence shown here is derived from an EMBL/GenBank/DDBJ whole genome shotgun (WGS) entry which is preliminary data.</text>
</comment>
<accession>A0A841SVD4</accession>
<dbReference type="Pfam" id="PF18705">
    <property type="entry name" value="DUF5643"/>
    <property type="match status" value="1"/>
</dbReference>
<dbReference type="EMBL" id="JACJVQ010000002">
    <property type="protein sequence ID" value="MBB6632651.1"/>
    <property type="molecule type" value="Genomic_DNA"/>
</dbReference>
<protein>
    <submittedName>
        <fullName evidence="5">DUF4179 domain-containing protein</fullName>
    </submittedName>
</protein>
<keyword evidence="6" id="KW-1185">Reference proteome</keyword>
<feature type="compositionally biased region" description="Basic and acidic residues" evidence="1">
    <location>
        <begin position="1"/>
        <end position="19"/>
    </location>
</feature>
<evidence type="ECO:0000259" key="3">
    <source>
        <dbReference type="Pfam" id="PF13786"/>
    </source>
</evidence>
<evidence type="ECO:0000313" key="6">
    <source>
        <dbReference type="Proteomes" id="UP000535838"/>
    </source>
</evidence>
<evidence type="ECO:0000259" key="4">
    <source>
        <dbReference type="Pfam" id="PF18705"/>
    </source>
</evidence>
<dbReference type="InterPro" id="IPR025436">
    <property type="entry name" value="DUF4179"/>
</dbReference>
<evidence type="ECO:0000256" key="1">
    <source>
        <dbReference type="SAM" id="MobiDB-lite"/>
    </source>
</evidence>
<reference evidence="5 6" key="1">
    <citation type="submission" date="2020-08" db="EMBL/GenBank/DDBJ databases">
        <title>Cohnella phylogeny.</title>
        <authorList>
            <person name="Dunlap C."/>
        </authorList>
    </citation>
    <scope>NUCLEOTIDE SEQUENCE [LARGE SCALE GENOMIC DNA]</scope>
    <source>
        <strain evidence="5 6">DSM 25241</strain>
    </source>
</reference>
<evidence type="ECO:0000313" key="5">
    <source>
        <dbReference type="EMBL" id="MBB6632651.1"/>
    </source>
</evidence>
<feature type="transmembrane region" description="Helical" evidence="2">
    <location>
        <begin position="63"/>
        <end position="82"/>
    </location>
</feature>
<evidence type="ECO:0000256" key="2">
    <source>
        <dbReference type="SAM" id="Phobius"/>
    </source>
</evidence>
<organism evidence="5 6">
    <name type="scientific">Cohnella thailandensis</name>
    <dbReference type="NCBI Taxonomy" id="557557"/>
    <lineage>
        <taxon>Bacteria</taxon>
        <taxon>Bacillati</taxon>
        <taxon>Bacillota</taxon>
        <taxon>Bacilli</taxon>
        <taxon>Bacillales</taxon>
        <taxon>Paenibacillaceae</taxon>
        <taxon>Cohnella</taxon>
    </lineage>
</organism>
<name>A0A841SVD4_9BACL</name>
<feature type="region of interest" description="Disordered" evidence="1">
    <location>
        <begin position="1"/>
        <end position="24"/>
    </location>
</feature>
<keyword evidence="2" id="KW-1133">Transmembrane helix</keyword>
<sequence>MREEEKAGLGEFGEFRSAEEPQSEEALIGESALDARLNEAIRGGIRAGREEKGRRRRRAVKRWTTMASACALVFVCLLSIRVSPAFASMLRDIPGLERFVDLIENGDRSIRLAVENDDYHSLGLTDEADGKSLKVQGIIVDESRLVLFYELRNSEKEQPLSMDRTWINSVIGEIPYRNDGHIGSIRESVTKENGQNIVYGTIEFWQEEGKTNWPAAVTLHLQPKEASVAAGVESDGSYRHLDEALFQIDFSIPAEWYEDKKQEIPIGQVIEAEGQKIEVVKAVVSPLRVAVYLSYDKNNSKQISFPGDMRLVDETGKQWGTNSGHGWSSANDPGVFNNATMYFESTYYDKPNKLTLEGSWFHAIDKDEKDVLLDLDAQKVVKAPDDRLKIEGVTRTSGSRMLLELSISGVASDDNWTYTLFDGYFYTVSGAPVRIMESGNSKDSSASGVQHMYYSLPLAERPYEQPLRFPLFSYPAYLRQEYRIPLW</sequence>
<dbReference type="Pfam" id="PF13786">
    <property type="entry name" value="DUF4179"/>
    <property type="match status" value="1"/>
</dbReference>
<keyword evidence="2" id="KW-0472">Membrane</keyword>